<sequence length="53" mass="6218">MEIRFSQTLADVPFQINNKANSNKISLDCIYDYFEITCIIGPTKPMIFFTIRR</sequence>
<comment type="caution">
    <text evidence="1">The sequence shown here is derived from an EMBL/GenBank/DDBJ whole genome shotgun (WGS) entry which is preliminary data.</text>
</comment>
<gene>
    <name evidence="1" type="ORF">GIB67_003113</name>
</gene>
<proteinExistence type="predicted"/>
<accession>A0A7J7N608</accession>
<organism evidence="1 2">
    <name type="scientific">Kingdonia uniflora</name>
    <dbReference type="NCBI Taxonomy" id="39325"/>
    <lineage>
        <taxon>Eukaryota</taxon>
        <taxon>Viridiplantae</taxon>
        <taxon>Streptophyta</taxon>
        <taxon>Embryophyta</taxon>
        <taxon>Tracheophyta</taxon>
        <taxon>Spermatophyta</taxon>
        <taxon>Magnoliopsida</taxon>
        <taxon>Ranunculales</taxon>
        <taxon>Circaeasteraceae</taxon>
        <taxon>Kingdonia</taxon>
    </lineage>
</organism>
<keyword evidence="2" id="KW-1185">Reference proteome</keyword>
<dbReference type="EMBL" id="JACGCM010001019">
    <property type="protein sequence ID" value="KAF6162567.1"/>
    <property type="molecule type" value="Genomic_DNA"/>
</dbReference>
<evidence type="ECO:0000313" key="2">
    <source>
        <dbReference type="Proteomes" id="UP000541444"/>
    </source>
</evidence>
<dbReference type="Proteomes" id="UP000541444">
    <property type="component" value="Unassembled WGS sequence"/>
</dbReference>
<dbReference type="AlphaFoldDB" id="A0A7J7N608"/>
<protein>
    <submittedName>
        <fullName evidence="1">Uncharacterized protein</fullName>
    </submittedName>
</protein>
<name>A0A7J7N608_9MAGN</name>
<evidence type="ECO:0000313" key="1">
    <source>
        <dbReference type="EMBL" id="KAF6162567.1"/>
    </source>
</evidence>
<reference evidence="1 2" key="1">
    <citation type="journal article" date="2020" name="IScience">
        <title>Genome Sequencing of the Endangered Kingdonia uniflora (Circaeasteraceae, Ranunculales) Reveals Potential Mechanisms of Evolutionary Specialization.</title>
        <authorList>
            <person name="Sun Y."/>
            <person name="Deng T."/>
            <person name="Zhang A."/>
            <person name="Moore M.J."/>
            <person name="Landis J.B."/>
            <person name="Lin N."/>
            <person name="Zhang H."/>
            <person name="Zhang X."/>
            <person name="Huang J."/>
            <person name="Zhang X."/>
            <person name="Sun H."/>
            <person name="Wang H."/>
        </authorList>
    </citation>
    <scope>NUCLEOTIDE SEQUENCE [LARGE SCALE GENOMIC DNA]</scope>
    <source>
        <strain evidence="1">TB1705</strain>
        <tissue evidence="1">Leaf</tissue>
    </source>
</reference>